<sequence length="116" mass="13087">IINILQTGSNTTPVSDPHPHYESLQQCDGIKKIFALFQKNGSRYNRDRSALCIGYLFRAREITDPIMRQEIINHLKNLLNDSSVWVKGTAKDALKYLSLNAVNKTEIEAGGFIIPK</sequence>
<evidence type="ECO:0008006" key="3">
    <source>
        <dbReference type="Google" id="ProtNLM"/>
    </source>
</evidence>
<dbReference type="InterPro" id="IPR011989">
    <property type="entry name" value="ARM-like"/>
</dbReference>
<dbReference type="EMBL" id="SNRW01007841">
    <property type="protein sequence ID" value="KAA6380536.1"/>
    <property type="molecule type" value="Genomic_DNA"/>
</dbReference>
<dbReference type="InterPro" id="IPR016024">
    <property type="entry name" value="ARM-type_fold"/>
</dbReference>
<proteinExistence type="predicted"/>
<name>A0A5J4VDB5_9EUKA</name>
<dbReference type="AlphaFoldDB" id="A0A5J4VDB5"/>
<dbReference type="Proteomes" id="UP000324800">
    <property type="component" value="Unassembled WGS sequence"/>
</dbReference>
<evidence type="ECO:0000313" key="1">
    <source>
        <dbReference type="EMBL" id="KAA6380536.1"/>
    </source>
</evidence>
<dbReference type="SUPFAM" id="SSF48371">
    <property type="entry name" value="ARM repeat"/>
    <property type="match status" value="1"/>
</dbReference>
<reference evidence="1 2" key="1">
    <citation type="submission" date="2019-03" db="EMBL/GenBank/DDBJ databases">
        <title>Single cell metagenomics reveals metabolic interactions within the superorganism composed of flagellate Streblomastix strix and complex community of Bacteroidetes bacteria on its surface.</title>
        <authorList>
            <person name="Treitli S.C."/>
            <person name="Kolisko M."/>
            <person name="Husnik F."/>
            <person name="Keeling P."/>
            <person name="Hampl V."/>
        </authorList>
    </citation>
    <scope>NUCLEOTIDE SEQUENCE [LARGE SCALE GENOMIC DNA]</scope>
    <source>
        <strain evidence="1">ST1C</strain>
    </source>
</reference>
<comment type="caution">
    <text evidence="1">The sequence shown here is derived from an EMBL/GenBank/DDBJ whole genome shotgun (WGS) entry which is preliminary data.</text>
</comment>
<evidence type="ECO:0000313" key="2">
    <source>
        <dbReference type="Proteomes" id="UP000324800"/>
    </source>
</evidence>
<feature type="non-terminal residue" evidence="1">
    <location>
        <position position="1"/>
    </location>
</feature>
<organism evidence="1 2">
    <name type="scientific">Streblomastix strix</name>
    <dbReference type="NCBI Taxonomy" id="222440"/>
    <lineage>
        <taxon>Eukaryota</taxon>
        <taxon>Metamonada</taxon>
        <taxon>Preaxostyla</taxon>
        <taxon>Oxymonadida</taxon>
        <taxon>Streblomastigidae</taxon>
        <taxon>Streblomastix</taxon>
    </lineage>
</organism>
<dbReference type="Gene3D" id="1.25.10.10">
    <property type="entry name" value="Leucine-rich Repeat Variant"/>
    <property type="match status" value="1"/>
</dbReference>
<accession>A0A5J4VDB5</accession>
<gene>
    <name evidence="1" type="ORF">EZS28_023935</name>
</gene>
<protein>
    <recommendedName>
        <fullName evidence="3">Clathrin/coatomer adaptor adaptin-like N-terminal domain-containing protein</fullName>
    </recommendedName>
</protein>